<proteinExistence type="predicted"/>
<evidence type="ECO:0000313" key="1">
    <source>
        <dbReference type="EMBL" id="QES25895.1"/>
    </source>
</evidence>
<protein>
    <submittedName>
        <fullName evidence="1">Uncharacterized protein</fullName>
    </submittedName>
</protein>
<dbReference type="EMBL" id="CP029193">
    <property type="protein sequence ID" value="QES25895.1"/>
    <property type="molecule type" value="Genomic_DNA"/>
</dbReference>
<name>A0A5P2B5Y1_STRVZ</name>
<organism evidence="1 2">
    <name type="scientific">Streptomyces venezuelae</name>
    <dbReference type="NCBI Taxonomy" id="54571"/>
    <lineage>
        <taxon>Bacteria</taxon>
        <taxon>Bacillati</taxon>
        <taxon>Actinomycetota</taxon>
        <taxon>Actinomycetes</taxon>
        <taxon>Kitasatosporales</taxon>
        <taxon>Streptomycetaceae</taxon>
        <taxon>Streptomyces</taxon>
    </lineage>
</organism>
<dbReference type="OrthoDB" id="5121738at2"/>
<accession>A0A5P2B5Y1</accession>
<dbReference type="RefSeq" id="WP_150165323.1">
    <property type="nucleotide sequence ID" value="NZ_CP029193.1"/>
</dbReference>
<reference evidence="1 2" key="1">
    <citation type="submission" date="2018-05" db="EMBL/GenBank/DDBJ databases">
        <title>Streptomyces venezuelae.</title>
        <authorList>
            <person name="Kim W."/>
            <person name="Lee N."/>
            <person name="Cho B.-K."/>
        </authorList>
    </citation>
    <scope>NUCLEOTIDE SEQUENCE [LARGE SCALE GENOMIC DNA]</scope>
    <source>
        <strain evidence="1 2">ATCC 14583</strain>
    </source>
</reference>
<dbReference type="AlphaFoldDB" id="A0A5P2B5Y1"/>
<evidence type="ECO:0000313" key="2">
    <source>
        <dbReference type="Proteomes" id="UP000323046"/>
    </source>
</evidence>
<keyword evidence="2" id="KW-1185">Reference proteome</keyword>
<dbReference type="Proteomes" id="UP000323046">
    <property type="component" value="Chromosome"/>
</dbReference>
<sequence length="68" mass="7490">MPELPNEIAWTLVNMEDWGGGLERTYRADNVEHTNCGGDVLLIHLHDELGAVTGVHSRCAKCDEDLTA</sequence>
<gene>
    <name evidence="1" type="ORF">DEJ47_04975</name>
</gene>